<sequence>MAIEWDRIGQPGFDRIVEALVHRMYEASASVEAVNGRGGDAGIDIKVTSGSRVRIFQLKYYPDGFPAGSYKGRRSSVKESFSRAMAHSPWEWVLVVPCTLTTPEREFAASLAAGQGVRVRVWDRAKLDGLMATHADLEASFTRNQLYDAAKVFGQEQAMLMGGLPDVHARVEGLGRQVDGLDDHWTVDFARQGETVVQTLRGKHPRAHEISPVEFTVTGNGPWDPELTAAVRRSLGFGVPEEVVLPREAVQSLTVRGPEWLSGEHRDIEVRWRPVVALPPGERGVDVVFLDGEQVTASYPGTLGHLGSGSIGRSVHVELPGGKLELLVPRGTGMPASMRFTFSLERLDPAAALRLLRMRQRIVTGGAFEVRTSVGTVGGGELPAESGAAHQEVAELRRYVEDLEVVQRHCEQYFPVPAELSPTDRIALRMARLLVDGQCVISPFLPRLNFTLTGEDSPGLRALLSGEQQSVRCSTEEFAVTLAGRRLRLGSVLVFHPRVAAEQEDGQRALAALDAGRGDGCKVTVRPVDGERFRMLLQNAAASAEQVPVALGLPGFPEPR</sequence>
<organism evidence="1 3">
    <name type="scientific">Streptomyces anulatus</name>
    <name type="common">Streptomyces chrysomallus</name>
    <dbReference type="NCBI Taxonomy" id="1892"/>
    <lineage>
        <taxon>Bacteria</taxon>
        <taxon>Bacillati</taxon>
        <taxon>Actinomycetota</taxon>
        <taxon>Actinomycetes</taxon>
        <taxon>Kitasatosporales</taxon>
        <taxon>Streptomycetaceae</taxon>
        <taxon>Streptomyces</taxon>
    </lineage>
</organism>
<dbReference type="RefSeq" id="WP_329353786.1">
    <property type="nucleotide sequence ID" value="NZ_CP109490.1"/>
</dbReference>
<name>A0ABZ1Z7C9_STRAQ</name>
<proteinExistence type="predicted"/>
<dbReference type="EMBL" id="CP109491">
    <property type="protein sequence ID" value="WUX34719.1"/>
    <property type="molecule type" value="Genomic_DNA"/>
</dbReference>
<reference evidence="1" key="1">
    <citation type="submission" date="2022-10" db="EMBL/GenBank/DDBJ databases">
        <title>The complete genomes of actinobacterial strains from the NBC collection.</title>
        <authorList>
            <person name="Joergensen T.S."/>
            <person name="Alvarez Arevalo M."/>
            <person name="Sterndorff E.B."/>
            <person name="Faurdal D."/>
            <person name="Vuksanovic O."/>
            <person name="Mourched A.-S."/>
            <person name="Charusanti P."/>
            <person name="Shaw S."/>
            <person name="Blin K."/>
            <person name="Weber T."/>
        </authorList>
    </citation>
    <scope>NUCLEOTIDE SEQUENCE</scope>
    <source>
        <strain evidence="1">NBC_01436</strain>
    </source>
</reference>
<gene>
    <name evidence="1" type="ORF">OG367_00055</name>
    <name evidence="2" type="ORF">OG367_39565</name>
</gene>
<evidence type="ECO:0008006" key="4">
    <source>
        <dbReference type="Google" id="ProtNLM"/>
    </source>
</evidence>
<keyword evidence="3" id="KW-1185">Reference proteome</keyword>
<accession>A0ABZ1Z7C9</accession>
<dbReference type="Proteomes" id="UP001431926">
    <property type="component" value="Chromosome"/>
</dbReference>
<protein>
    <recommendedName>
        <fullName evidence="4">Restriction endonuclease</fullName>
    </recommendedName>
</protein>
<dbReference type="EMBL" id="CP109491">
    <property type="protein sequence ID" value="WUX41944.1"/>
    <property type="molecule type" value="Genomic_DNA"/>
</dbReference>
<evidence type="ECO:0000313" key="2">
    <source>
        <dbReference type="EMBL" id="WUX41944.1"/>
    </source>
</evidence>
<evidence type="ECO:0000313" key="3">
    <source>
        <dbReference type="Proteomes" id="UP001431926"/>
    </source>
</evidence>
<evidence type="ECO:0000313" key="1">
    <source>
        <dbReference type="EMBL" id="WUX34719.1"/>
    </source>
</evidence>